<dbReference type="SUPFAM" id="SSF81271">
    <property type="entry name" value="TGS-like"/>
    <property type="match status" value="1"/>
</dbReference>
<dbReference type="FunFam" id="1.10.3210.10:FF:000001">
    <property type="entry name" value="GTP pyrophosphokinase RelA"/>
    <property type="match status" value="1"/>
</dbReference>
<dbReference type="InterPro" id="IPR045600">
    <property type="entry name" value="RelA/SpoT_AH_RIS"/>
</dbReference>
<dbReference type="Gene3D" id="3.30.70.260">
    <property type="match status" value="1"/>
</dbReference>
<dbReference type="PROSITE" id="PS51880">
    <property type="entry name" value="TGS"/>
    <property type="match status" value="1"/>
</dbReference>
<dbReference type="NCBIfam" id="TIGR00691">
    <property type="entry name" value="spoT_relA"/>
    <property type="match status" value="1"/>
</dbReference>
<accession>A0A9D2GRE0</accession>
<dbReference type="CDD" id="cd00077">
    <property type="entry name" value="HDc"/>
    <property type="match status" value="1"/>
</dbReference>
<dbReference type="SUPFAM" id="SSF81301">
    <property type="entry name" value="Nucleotidyltransferase"/>
    <property type="match status" value="1"/>
</dbReference>
<dbReference type="InterPro" id="IPR002912">
    <property type="entry name" value="ACT_dom"/>
</dbReference>
<dbReference type="Pfam" id="PF02824">
    <property type="entry name" value="TGS"/>
    <property type="match status" value="1"/>
</dbReference>
<dbReference type="InterPro" id="IPR003607">
    <property type="entry name" value="HD/PDEase_dom"/>
</dbReference>
<dbReference type="Pfam" id="PF19296">
    <property type="entry name" value="RelA_AH_RIS"/>
    <property type="match status" value="1"/>
</dbReference>
<dbReference type="FunFam" id="3.10.20.30:FF:000002">
    <property type="entry name" value="GTP pyrophosphokinase (RelA/SpoT)"/>
    <property type="match status" value="1"/>
</dbReference>
<dbReference type="GO" id="GO:0015969">
    <property type="term" value="P:guanosine tetraphosphate metabolic process"/>
    <property type="evidence" value="ECO:0007669"/>
    <property type="project" value="InterPro"/>
</dbReference>
<name>A0A9D2GRE0_9BACT</name>
<dbReference type="Pfam" id="PF13291">
    <property type="entry name" value="ACT_4"/>
    <property type="match status" value="1"/>
</dbReference>
<sequence length="773" mass="88433">MDFTQSDYDLINKEFEELRLASLRRCASQEEYDGVIKAFEFANEAHKGVRRRSGEPYIIHPISVAKIVVNEIGLGYKSIVAALLHDVVEDTEYTVDDIKRLFGEKIASLVDGLTKIKAAMDTDGGGNLQAENFKRIILTLNDDVRVVLIKLADRLHNIRTIDSMPDYKKDKILSETMYLFVPLAHRLGLYNIKSEMENIWLRTRNPNVYNDIVTRIDGVIKEKGEAMDKFIKPVADALENAGYTFEITKRTKTPYSVWRKMQEKHVEFEDIYDLYGIRIIFSPKPDEDERTQCWYIYSLVSGIYTSKTDRIRDWVTRPKSNGYEALHCTVMSNGGGWVEVQIRSERMNEVAEKGIAAHWSYKQRGEETNSEKEMDRWLDMVREVLENPDPNALKFLDQFHDTLLDQEIYVFTPKGESKSLPKGSTALDFAYSIHSQIGNRAIAAKINFKLSPLSKVLRNGDQVEIITAESQKPQPEWLDFLRTSKARNYVYEALKDDIDDSIKLGRQMLEKELANYGVKLQSNVLKKLLREYALSTKEELYNKISTGVVSLKELDKVLRKNTENKNVIYWTLKLFGSNKKSSQEDDGEDLGTDEMTNAEIRDRIIRNQLDKNRDLILADKGKGEGKNPDAPITYRIADCCYPIPGDTIVGFINDSGEVVVHKKTCPEAVNLASVHGDRIVNARWSKNAAASFLARIKIFGTDRLGILNELTKVTTLVLNINIRKVYIATHDSIFEGYIDCYVRSTGDLDNLMEHVRKIKGVENVNRIDIKEDR</sequence>
<gene>
    <name evidence="3" type="ORF">IAC04_06080</name>
</gene>
<dbReference type="CDD" id="cd01668">
    <property type="entry name" value="TGS_RSH"/>
    <property type="match status" value="1"/>
</dbReference>
<dbReference type="InterPro" id="IPR012675">
    <property type="entry name" value="Beta-grasp_dom_sf"/>
</dbReference>
<reference evidence="3" key="1">
    <citation type="journal article" date="2021" name="PeerJ">
        <title>Extensive microbial diversity within the chicken gut microbiome revealed by metagenomics and culture.</title>
        <authorList>
            <person name="Gilroy R."/>
            <person name="Ravi A."/>
            <person name="Getino M."/>
            <person name="Pursley I."/>
            <person name="Horton D.L."/>
            <person name="Alikhan N.F."/>
            <person name="Baker D."/>
            <person name="Gharbi K."/>
            <person name="Hall N."/>
            <person name="Watson M."/>
            <person name="Adriaenssens E.M."/>
            <person name="Foster-Nyarko E."/>
            <person name="Jarju S."/>
            <person name="Secka A."/>
            <person name="Antonio M."/>
            <person name="Oren A."/>
            <person name="Chaudhuri R.R."/>
            <person name="La Ragione R."/>
            <person name="Hildebrand F."/>
            <person name="Pallen M.J."/>
        </authorList>
    </citation>
    <scope>NUCLEOTIDE SEQUENCE</scope>
    <source>
        <strain evidence="3">Gambia16-554</strain>
    </source>
</reference>
<organism evidence="3 4">
    <name type="scientific">Candidatus Coprenecus stercoravium</name>
    <dbReference type="NCBI Taxonomy" id="2840735"/>
    <lineage>
        <taxon>Bacteria</taxon>
        <taxon>Pseudomonadati</taxon>
        <taxon>Bacteroidota</taxon>
        <taxon>Bacteroidia</taxon>
        <taxon>Bacteroidales</taxon>
        <taxon>Rikenellaceae</taxon>
        <taxon>Rikenellaceae incertae sedis</taxon>
        <taxon>Candidatus Coprenecus</taxon>
    </lineage>
</organism>
<dbReference type="Gene3D" id="1.10.3210.10">
    <property type="entry name" value="Hypothetical protein af1432"/>
    <property type="match status" value="1"/>
</dbReference>
<dbReference type="InterPro" id="IPR043519">
    <property type="entry name" value="NT_sf"/>
</dbReference>
<feature type="domain" description="TGS" evidence="2">
    <location>
        <begin position="406"/>
        <end position="467"/>
    </location>
</feature>
<evidence type="ECO:0000259" key="2">
    <source>
        <dbReference type="PROSITE" id="PS51880"/>
    </source>
</evidence>
<dbReference type="Gene3D" id="3.30.460.10">
    <property type="entry name" value="Beta Polymerase, domain 2"/>
    <property type="match status" value="1"/>
</dbReference>
<dbReference type="InterPro" id="IPR033655">
    <property type="entry name" value="TGS_RelA/SpoT"/>
</dbReference>
<dbReference type="InterPro" id="IPR012676">
    <property type="entry name" value="TGS-like"/>
</dbReference>
<dbReference type="PANTHER" id="PTHR21262">
    <property type="entry name" value="GUANOSINE-3',5'-BIS DIPHOSPHATE 3'-PYROPHOSPHOHYDROLASE"/>
    <property type="match status" value="1"/>
</dbReference>
<dbReference type="Gene3D" id="3.10.20.30">
    <property type="match status" value="1"/>
</dbReference>
<reference evidence="3" key="2">
    <citation type="submission" date="2021-04" db="EMBL/GenBank/DDBJ databases">
        <authorList>
            <person name="Gilroy R."/>
        </authorList>
    </citation>
    <scope>NUCLEOTIDE SEQUENCE</scope>
    <source>
        <strain evidence="3">Gambia16-554</strain>
    </source>
</reference>
<dbReference type="Pfam" id="PF04607">
    <property type="entry name" value="RelA_SpoT"/>
    <property type="match status" value="1"/>
</dbReference>
<dbReference type="EMBL" id="DXAW01000105">
    <property type="protein sequence ID" value="HIZ86040.1"/>
    <property type="molecule type" value="Genomic_DNA"/>
</dbReference>
<dbReference type="InterPro" id="IPR004811">
    <property type="entry name" value="RelA/Spo_fam"/>
</dbReference>
<comment type="caution">
    <text evidence="3">The sequence shown here is derived from an EMBL/GenBank/DDBJ whole genome shotgun (WGS) entry which is preliminary data.</text>
</comment>
<dbReference type="Proteomes" id="UP000824115">
    <property type="component" value="Unassembled WGS sequence"/>
</dbReference>
<evidence type="ECO:0000256" key="1">
    <source>
        <dbReference type="RuleBase" id="RU003847"/>
    </source>
</evidence>
<proteinExistence type="inferred from homology"/>
<comment type="similarity">
    <text evidence="1">Belongs to the relA/spoT family.</text>
</comment>
<dbReference type="GO" id="GO:0005886">
    <property type="term" value="C:plasma membrane"/>
    <property type="evidence" value="ECO:0007669"/>
    <property type="project" value="TreeGrafter"/>
</dbReference>
<evidence type="ECO:0000313" key="4">
    <source>
        <dbReference type="Proteomes" id="UP000824115"/>
    </source>
</evidence>
<dbReference type="PANTHER" id="PTHR21262:SF31">
    <property type="entry name" value="GTP PYROPHOSPHOKINASE"/>
    <property type="match status" value="1"/>
</dbReference>
<dbReference type="CDD" id="cd05399">
    <property type="entry name" value="NT_Rel-Spo_like"/>
    <property type="match status" value="1"/>
</dbReference>
<evidence type="ECO:0000313" key="3">
    <source>
        <dbReference type="EMBL" id="HIZ86040.1"/>
    </source>
</evidence>
<dbReference type="InterPro" id="IPR004095">
    <property type="entry name" value="TGS"/>
</dbReference>
<dbReference type="Pfam" id="PF13328">
    <property type="entry name" value="HD_4"/>
    <property type="match status" value="1"/>
</dbReference>
<dbReference type="SMART" id="SM00954">
    <property type="entry name" value="RelA_SpoT"/>
    <property type="match status" value="1"/>
</dbReference>
<dbReference type="AlphaFoldDB" id="A0A9D2GRE0"/>
<dbReference type="InterPro" id="IPR007685">
    <property type="entry name" value="RelA_SpoT"/>
</dbReference>
<comment type="function">
    <text evidence="1">In eubacteria ppGpp (guanosine 3'-diphosphate 5'-diphosphate) is a mediator of the stringent response that coordinates a variety of cellular activities in response to changes in nutritional abundance.</text>
</comment>
<dbReference type="SUPFAM" id="SSF109604">
    <property type="entry name" value="HD-domain/PDEase-like"/>
    <property type="match status" value="1"/>
</dbReference>
<dbReference type="SMART" id="SM00471">
    <property type="entry name" value="HDc"/>
    <property type="match status" value="1"/>
</dbReference>
<protein>
    <submittedName>
        <fullName evidence="3">RelA/SpoT family protein</fullName>
    </submittedName>
</protein>